<gene>
    <name evidence="3" type="primary">istA</name>
    <name evidence="3" type="ORF">QWY20_18465</name>
</gene>
<dbReference type="InterPro" id="IPR036397">
    <property type="entry name" value="RNaseH_sf"/>
</dbReference>
<feature type="non-terminal residue" evidence="3">
    <location>
        <position position="1"/>
    </location>
</feature>
<dbReference type="PANTHER" id="PTHR35004">
    <property type="entry name" value="TRANSPOSASE RV3428C-RELATED"/>
    <property type="match status" value="1"/>
</dbReference>
<feature type="non-terminal residue" evidence="3">
    <location>
        <position position="319"/>
    </location>
</feature>
<dbReference type="Pfam" id="PF00665">
    <property type="entry name" value="rve"/>
    <property type="match status" value="1"/>
</dbReference>
<name>A0ABU7JAA6_9GAMM</name>
<dbReference type="Pfam" id="PF22483">
    <property type="entry name" value="Mu-transpos_C_2"/>
    <property type="match status" value="1"/>
</dbReference>
<evidence type="ECO:0000256" key="1">
    <source>
        <dbReference type="ARBA" id="ARBA00009277"/>
    </source>
</evidence>
<protein>
    <submittedName>
        <fullName evidence="3">IS21 family transposase</fullName>
    </submittedName>
</protein>
<dbReference type="Gene3D" id="3.30.420.10">
    <property type="entry name" value="Ribonuclease H-like superfamily/Ribonuclease H"/>
    <property type="match status" value="1"/>
</dbReference>
<evidence type="ECO:0000259" key="2">
    <source>
        <dbReference type="PROSITE" id="PS50994"/>
    </source>
</evidence>
<dbReference type="InterPro" id="IPR001584">
    <property type="entry name" value="Integrase_cat-core"/>
</dbReference>
<dbReference type="SUPFAM" id="SSF53098">
    <property type="entry name" value="Ribonuclease H-like"/>
    <property type="match status" value="1"/>
</dbReference>
<dbReference type="InterPro" id="IPR012337">
    <property type="entry name" value="RNaseH-like_sf"/>
</dbReference>
<comment type="similarity">
    <text evidence="1">Belongs to the transposase IS21/IS408/IS1162 family.</text>
</comment>
<dbReference type="RefSeq" id="WP_330130451.1">
    <property type="nucleotide sequence ID" value="NZ_JAUHLI010000049.1"/>
</dbReference>
<dbReference type="PROSITE" id="PS50994">
    <property type="entry name" value="INTEGRASE"/>
    <property type="match status" value="1"/>
</dbReference>
<evidence type="ECO:0000313" key="4">
    <source>
        <dbReference type="Proteomes" id="UP001336314"/>
    </source>
</evidence>
<reference evidence="3 4" key="1">
    <citation type="submission" date="2023-07" db="EMBL/GenBank/DDBJ databases">
        <title>Alkalimonas sp., MEB108 novel, alkaliphilic bacterium isolated from Lonar Lake, India.</title>
        <authorList>
            <person name="Joshi A."/>
            <person name="Thite S."/>
        </authorList>
    </citation>
    <scope>NUCLEOTIDE SEQUENCE [LARGE SCALE GENOMIC DNA]</scope>
    <source>
        <strain evidence="3 4">MEB108</strain>
    </source>
</reference>
<organism evidence="3 4">
    <name type="scientific">Alkalimonas cellulosilytica</name>
    <dbReference type="NCBI Taxonomy" id="3058395"/>
    <lineage>
        <taxon>Bacteria</taxon>
        <taxon>Pseudomonadati</taxon>
        <taxon>Pseudomonadota</taxon>
        <taxon>Gammaproteobacteria</taxon>
        <taxon>Alkalimonas</taxon>
    </lineage>
</organism>
<dbReference type="EMBL" id="JAUHLI010000049">
    <property type="protein sequence ID" value="MEE2003432.1"/>
    <property type="molecule type" value="Genomic_DNA"/>
</dbReference>
<proteinExistence type="inferred from homology"/>
<dbReference type="NCBIfam" id="NF033546">
    <property type="entry name" value="transpos_IS21"/>
    <property type="match status" value="1"/>
</dbReference>
<feature type="domain" description="Integrase catalytic" evidence="2">
    <location>
        <begin position="84"/>
        <end position="282"/>
    </location>
</feature>
<accession>A0ABU7JAA6</accession>
<dbReference type="InterPro" id="IPR054353">
    <property type="entry name" value="IstA-like_C"/>
</dbReference>
<sequence length="319" mass="37164">SSELSWPLPPNCSDTELENAVYKGRHLSRSKRQPDFVQMHQELKRKGMTKLLLWQEYREMDPATAYGYTQFCEHYRGWLKNQKRSMRQLHLAGDKLFIDYCGPTVPIINPDTGEVRYNAQIFVATLGASNYTYVEAGRSQQLEDWIMAHVRAFEFFGGVPKLLVPDNLRSAVTKANRYAPVLNENYARMARHYGTAIIPARPYRPKDKSKAENAVLIVERWILMRLRYEHFYTLSSLNQRIRELLMDLNQRQQRVHPGSRYELYMRLDKPALMPLPAYAYTYIDSKQARVGPDYHVLYAKHAYSVPHNLVGQTVTLEAT</sequence>
<keyword evidence="4" id="KW-1185">Reference proteome</keyword>
<dbReference type="PANTHER" id="PTHR35004:SF8">
    <property type="entry name" value="TRANSPOSASE RV3428C-RELATED"/>
    <property type="match status" value="1"/>
</dbReference>
<comment type="caution">
    <text evidence="3">The sequence shown here is derived from an EMBL/GenBank/DDBJ whole genome shotgun (WGS) entry which is preliminary data.</text>
</comment>
<dbReference type="Proteomes" id="UP001336314">
    <property type="component" value="Unassembled WGS sequence"/>
</dbReference>
<evidence type="ECO:0000313" key="3">
    <source>
        <dbReference type="EMBL" id="MEE2003432.1"/>
    </source>
</evidence>